<sequence length="140" mass="15603">MASEDEALLVVSVYDGQFFGDMSSLVKICFIEGCITSYHTKHFSTLEETWKLLETWAEKYATPPPRGDCFTVFIGRKDGGDTEVEPVMRLDAYARNGEATACVMSRTPSWDTERVCYQPDDGAVAIVLKILRANLGGTQY</sequence>
<evidence type="ECO:0000313" key="2">
    <source>
        <dbReference type="Proteomes" id="UP000592820"/>
    </source>
</evidence>
<accession>A0A7W8L507</accession>
<name>A0A7W8L507_9BURK</name>
<reference evidence="1 2" key="1">
    <citation type="submission" date="2020-08" db="EMBL/GenBank/DDBJ databases">
        <title>Genomic Encyclopedia of Type Strains, Phase IV (KMG-V): Genome sequencing to study the core and pangenomes of soil and plant-associated prokaryotes.</title>
        <authorList>
            <person name="Whitman W."/>
        </authorList>
    </citation>
    <scope>NUCLEOTIDE SEQUENCE [LARGE SCALE GENOMIC DNA]</scope>
    <source>
        <strain evidence="1 2">JPY162</strain>
    </source>
</reference>
<dbReference type="Proteomes" id="UP000592820">
    <property type="component" value="Unassembled WGS sequence"/>
</dbReference>
<dbReference type="RefSeq" id="WP_184226205.1">
    <property type="nucleotide sequence ID" value="NZ_JACHDE010000003.1"/>
</dbReference>
<comment type="caution">
    <text evidence="1">The sequence shown here is derived from an EMBL/GenBank/DDBJ whole genome shotgun (WGS) entry which is preliminary data.</text>
</comment>
<evidence type="ECO:0000313" key="1">
    <source>
        <dbReference type="EMBL" id="MBB5400542.1"/>
    </source>
</evidence>
<proteinExistence type="predicted"/>
<dbReference type="AlphaFoldDB" id="A0A7W8L507"/>
<protein>
    <submittedName>
        <fullName evidence="1">Uncharacterized protein</fullName>
    </submittedName>
</protein>
<organism evidence="1 2">
    <name type="scientific">Paraburkholderia youngii</name>
    <dbReference type="NCBI Taxonomy" id="2782701"/>
    <lineage>
        <taxon>Bacteria</taxon>
        <taxon>Pseudomonadati</taxon>
        <taxon>Pseudomonadota</taxon>
        <taxon>Betaproteobacteria</taxon>
        <taxon>Burkholderiales</taxon>
        <taxon>Burkholderiaceae</taxon>
        <taxon>Paraburkholderia</taxon>
    </lineage>
</organism>
<dbReference type="EMBL" id="JACHDE010000003">
    <property type="protein sequence ID" value="MBB5400542.1"/>
    <property type="molecule type" value="Genomic_DNA"/>
</dbReference>
<gene>
    <name evidence="1" type="ORF">HDG41_002591</name>
</gene>